<dbReference type="AlphaFoldDB" id="A0AA95I618"/>
<dbReference type="GO" id="GO:0051191">
    <property type="term" value="P:prosthetic group biosynthetic process"/>
    <property type="evidence" value="ECO:0007669"/>
    <property type="project" value="InterPro"/>
</dbReference>
<gene>
    <name evidence="5" type="primary">citX</name>
    <name evidence="5" type="ORF">QNH46_21075</name>
</gene>
<dbReference type="RefSeq" id="WP_283925901.1">
    <property type="nucleotide sequence ID" value="NZ_CP126084.1"/>
</dbReference>
<dbReference type="NCBIfam" id="TIGR03124">
    <property type="entry name" value="citrate_citX"/>
    <property type="match status" value="1"/>
</dbReference>
<proteinExistence type="predicted"/>
<dbReference type="EC" id="2.7.7.61" evidence="1"/>
<dbReference type="InterPro" id="IPR005551">
    <property type="entry name" value="CitX"/>
</dbReference>
<evidence type="ECO:0000256" key="3">
    <source>
        <dbReference type="ARBA" id="ARBA00022695"/>
    </source>
</evidence>
<sequence length="191" mass="22307">MKQILEQREKLQALRSSLRDDSALIQFTVNMPGANKTIYPSYELASLGINTIIKDLYIYNIEIKNMMFHNSTLGMIGLFKINEDPYLLKRLCIEIECENILSKYWDIDVFNESGRKISRKMLQLSPRKCFICEKTAKECAFIQAHPIEKLLQQVVLDFQHFKCMNEDCYSLLSNPILCNGGYENEKYITNR</sequence>
<reference evidence="5" key="1">
    <citation type="submission" date="2023-05" db="EMBL/GenBank/DDBJ databases">
        <title>Comparative genomics of Bacillaceae isolates and their secondary metabolite potential.</title>
        <authorList>
            <person name="Song L."/>
            <person name="Nielsen L.J."/>
            <person name="Mohite O."/>
            <person name="Xu X."/>
            <person name="Weber T."/>
            <person name="Kovacs A.T."/>
        </authorList>
    </citation>
    <scope>NUCLEOTIDE SEQUENCE</scope>
    <source>
        <strain evidence="5">B2_4</strain>
    </source>
</reference>
<organism evidence="5 6">
    <name type="scientific">Paenibacillus woosongensis</name>
    <dbReference type="NCBI Taxonomy" id="307580"/>
    <lineage>
        <taxon>Bacteria</taxon>
        <taxon>Bacillati</taxon>
        <taxon>Bacillota</taxon>
        <taxon>Bacilli</taxon>
        <taxon>Bacillales</taxon>
        <taxon>Paenibacillaceae</taxon>
        <taxon>Paenibacillus</taxon>
    </lineage>
</organism>
<evidence type="ECO:0000313" key="6">
    <source>
        <dbReference type="Proteomes" id="UP001177943"/>
    </source>
</evidence>
<keyword evidence="5" id="KW-0456">Lyase</keyword>
<dbReference type="GO" id="GO:0016829">
    <property type="term" value="F:lyase activity"/>
    <property type="evidence" value="ECO:0007669"/>
    <property type="project" value="UniProtKB-KW"/>
</dbReference>
<evidence type="ECO:0000313" key="5">
    <source>
        <dbReference type="EMBL" id="WHX48532.1"/>
    </source>
</evidence>
<dbReference type="EMBL" id="CP126084">
    <property type="protein sequence ID" value="WHX48532.1"/>
    <property type="molecule type" value="Genomic_DNA"/>
</dbReference>
<accession>A0AA95I618</accession>
<dbReference type="KEGG" id="pwn:QNH46_21075"/>
<dbReference type="GO" id="GO:0050519">
    <property type="term" value="F:holo-citrate lyase synthase activity"/>
    <property type="evidence" value="ECO:0007669"/>
    <property type="project" value="UniProtKB-EC"/>
</dbReference>
<dbReference type="Proteomes" id="UP001177943">
    <property type="component" value="Chromosome"/>
</dbReference>
<dbReference type="Pfam" id="PF03802">
    <property type="entry name" value="CitX"/>
    <property type="match status" value="1"/>
</dbReference>
<protein>
    <recommendedName>
        <fullName evidence="1">citrate lyase holo-[acyl-carrier protein] synthase</fullName>
        <ecNumber evidence="1">2.7.7.61</ecNumber>
    </recommendedName>
</protein>
<keyword evidence="2 5" id="KW-0808">Transferase</keyword>
<name>A0AA95I618_9BACL</name>
<keyword evidence="3 5" id="KW-0548">Nucleotidyltransferase</keyword>
<evidence type="ECO:0000256" key="2">
    <source>
        <dbReference type="ARBA" id="ARBA00022679"/>
    </source>
</evidence>
<evidence type="ECO:0000256" key="4">
    <source>
        <dbReference type="ARBA" id="ARBA00048574"/>
    </source>
</evidence>
<evidence type="ECO:0000256" key="1">
    <source>
        <dbReference type="ARBA" id="ARBA00012524"/>
    </source>
</evidence>
<comment type="catalytic activity">
    <reaction evidence="4">
        <text>apo-[citrate lyase ACP] + 2'-(5''-triphospho-alpha-D-ribosyl)-3'-dephospho-CoA = holo-[citrate lyase ACP] + diphosphate</text>
        <dbReference type="Rhea" id="RHEA:16333"/>
        <dbReference type="Rhea" id="RHEA-COMP:10157"/>
        <dbReference type="Rhea" id="RHEA-COMP:10158"/>
        <dbReference type="ChEBI" id="CHEBI:29999"/>
        <dbReference type="ChEBI" id="CHEBI:33019"/>
        <dbReference type="ChEBI" id="CHEBI:61378"/>
        <dbReference type="ChEBI" id="CHEBI:82683"/>
        <dbReference type="EC" id="2.7.7.61"/>
    </reaction>
</comment>